<protein>
    <submittedName>
        <fullName evidence="1">Uncharacterized protein</fullName>
    </submittedName>
</protein>
<dbReference type="Proteomes" id="UP000790377">
    <property type="component" value="Unassembled WGS sequence"/>
</dbReference>
<evidence type="ECO:0000313" key="1">
    <source>
        <dbReference type="EMBL" id="KAH7913542.1"/>
    </source>
</evidence>
<reference evidence="1" key="1">
    <citation type="journal article" date="2021" name="New Phytol.">
        <title>Evolutionary innovations through gain and loss of genes in the ectomycorrhizal Boletales.</title>
        <authorList>
            <person name="Wu G."/>
            <person name="Miyauchi S."/>
            <person name="Morin E."/>
            <person name="Kuo A."/>
            <person name="Drula E."/>
            <person name="Varga T."/>
            <person name="Kohler A."/>
            <person name="Feng B."/>
            <person name="Cao Y."/>
            <person name="Lipzen A."/>
            <person name="Daum C."/>
            <person name="Hundley H."/>
            <person name="Pangilinan J."/>
            <person name="Johnson J."/>
            <person name="Barry K."/>
            <person name="LaButti K."/>
            <person name="Ng V."/>
            <person name="Ahrendt S."/>
            <person name="Min B."/>
            <person name="Choi I.G."/>
            <person name="Park H."/>
            <person name="Plett J.M."/>
            <person name="Magnuson J."/>
            <person name="Spatafora J.W."/>
            <person name="Nagy L.G."/>
            <person name="Henrissat B."/>
            <person name="Grigoriev I.V."/>
            <person name="Yang Z.L."/>
            <person name="Xu J."/>
            <person name="Martin F.M."/>
        </authorList>
    </citation>
    <scope>NUCLEOTIDE SEQUENCE</scope>
    <source>
        <strain evidence="1">ATCC 28755</strain>
    </source>
</reference>
<dbReference type="EMBL" id="MU267629">
    <property type="protein sequence ID" value="KAH7913542.1"/>
    <property type="molecule type" value="Genomic_DNA"/>
</dbReference>
<comment type="caution">
    <text evidence="1">The sequence shown here is derived from an EMBL/GenBank/DDBJ whole genome shotgun (WGS) entry which is preliminary data.</text>
</comment>
<sequence>MTSSYPVPPFGKPFIEASSKRIRVLFGGKYIVDTKQAKLVWEHPNYPLYFFHTSDLASSHLRPTSQAQEGVKIYDLVVGDREAKNAVTEFTDKESDLAGLLKVNFSAADAWLEEEERIYGHPKNPYKRVDVLQSSRHVRIEVKGVEIANTKHPRLLFETNLPVRKYMPLTDVRVDFLRPSDTTSVCPYKGVANFYHVELPNGEVHKDIIWYYRTPQPECVQIMGFLAFYDEKVDVWVDGEKQK</sequence>
<organism evidence="1 2">
    <name type="scientific">Hygrophoropsis aurantiaca</name>
    <dbReference type="NCBI Taxonomy" id="72124"/>
    <lineage>
        <taxon>Eukaryota</taxon>
        <taxon>Fungi</taxon>
        <taxon>Dikarya</taxon>
        <taxon>Basidiomycota</taxon>
        <taxon>Agaricomycotina</taxon>
        <taxon>Agaricomycetes</taxon>
        <taxon>Agaricomycetidae</taxon>
        <taxon>Boletales</taxon>
        <taxon>Coniophorineae</taxon>
        <taxon>Hygrophoropsidaceae</taxon>
        <taxon>Hygrophoropsis</taxon>
    </lineage>
</organism>
<keyword evidence="2" id="KW-1185">Reference proteome</keyword>
<proteinExistence type="predicted"/>
<accession>A0ACB8AJX7</accession>
<gene>
    <name evidence="1" type="ORF">BJ138DRAFT_1002117</name>
</gene>
<name>A0ACB8AJX7_9AGAM</name>
<evidence type="ECO:0000313" key="2">
    <source>
        <dbReference type="Proteomes" id="UP000790377"/>
    </source>
</evidence>